<dbReference type="EMBL" id="HBHP01011445">
    <property type="protein sequence ID" value="CAD9758264.1"/>
    <property type="molecule type" value="Transcribed_RNA"/>
</dbReference>
<protein>
    <submittedName>
        <fullName evidence="1">Uncharacterized protein</fullName>
    </submittedName>
</protein>
<sequence>MTTVFYSIGNDSKCGEVDLEPNDTLLDLIQAVIDGSSHENARYEGVVISHGRPTQKPGSGVPSGIALTMLPANTHEIPISRLKIKNNDYFKIELIGNGRAAKVTTAWNSFFCKMIKLSNQTNGDIYFEYCEIEKIYKQNRKIEAKGGLGLMGANGSISLDFSKEFVKVMKSVQKKLTVYPGETIPRVVKGKAIVNMYLSDDNAPNAYCLETGLTVKAGQTIHINQKDVDKARRLKKDITKRM</sequence>
<accession>A0A7S2TLX9</accession>
<gene>
    <name evidence="1" type="ORF">LSP00402_LOCUS7103</name>
</gene>
<evidence type="ECO:0000313" key="1">
    <source>
        <dbReference type="EMBL" id="CAD9758264.1"/>
    </source>
</evidence>
<name>A0A7S2TLX9_9EUKA</name>
<reference evidence="1" key="1">
    <citation type="submission" date="2021-01" db="EMBL/GenBank/DDBJ databases">
        <authorList>
            <person name="Corre E."/>
            <person name="Pelletier E."/>
            <person name="Niang G."/>
            <person name="Scheremetjew M."/>
            <person name="Finn R."/>
            <person name="Kale V."/>
            <person name="Holt S."/>
            <person name="Cochrane G."/>
            <person name="Meng A."/>
            <person name="Brown T."/>
            <person name="Cohen L."/>
        </authorList>
    </citation>
    <scope>NUCLEOTIDE SEQUENCE</scope>
    <source>
        <strain evidence="1">CCMP622</strain>
    </source>
</reference>
<organism evidence="1">
    <name type="scientific">Lotharella oceanica</name>
    <dbReference type="NCBI Taxonomy" id="641309"/>
    <lineage>
        <taxon>Eukaryota</taxon>
        <taxon>Sar</taxon>
        <taxon>Rhizaria</taxon>
        <taxon>Cercozoa</taxon>
        <taxon>Chlorarachniophyceae</taxon>
        <taxon>Lotharella</taxon>
    </lineage>
</organism>
<dbReference type="AlphaFoldDB" id="A0A7S2TLX9"/>
<proteinExistence type="predicted"/>